<reference evidence="3 4" key="1">
    <citation type="journal article" date="2014" name="PLoS ONE">
        <title>Physiological and genomic features of a novel sulfur-oxidizing gammaproteobacterium belonging to a previously uncultivated symbiotic lineage isolated from a hydrothermal vent.</title>
        <authorList>
            <person name="Nunoura T."/>
            <person name="Takaki Y."/>
            <person name="Kazama H."/>
            <person name="Kakuta J."/>
            <person name="Shimamura S."/>
            <person name="Makita H."/>
            <person name="Hirai M."/>
            <person name="Miyazaki M."/>
            <person name="Takai K."/>
        </authorList>
    </citation>
    <scope>NUCLEOTIDE SEQUENCE [LARGE SCALE GENOMIC DNA]</scope>
    <source>
        <strain evidence="3 4">Hiromi1</strain>
    </source>
</reference>
<name>A0A7U6GHD1_9GAMM</name>
<evidence type="ECO:0000256" key="1">
    <source>
        <dbReference type="SAM" id="MobiDB-lite"/>
    </source>
</evidence>
<dbReference type="KEGG" id="tbn:TBH_C0681"/>
<feature type="region of interest" description="Disordered" evidence="1">
    <location>
        <begin position="72"/>
        <end position="133"/>
    </location>
</feature>
<feature type="compositionally biased region" description="Polar residues" evidence="1">
    <location>
        <begin position="84"/>
        <end position="133"/>
    </location>
</feature>
<gene>
    <name evidence="3" type="ORF">TBH_C0681</name>
</gene>
<evidence type="ECO:0000313" key="4">
    <source>
        <dbReference type="Proteomes" id="UP000031631"/>
    </source>
</evidence>
<accession>A0A7U6GHD1</accession>
<protein>
    <submittedName>
        <fullName evidence="3">Uncharacterized protein</fullName>
    </submittedName>
</protein>
<feature type="chain" id="PRO_5031108874" evidence="2">
    <location>
        <begin position="18"/>
        <end position="149"/>
    </location>
</feature>
<dbReference type="Proteomes" id="UP000031631">
    <property type="component" value="Chromosome"/>
</dbReference>
<evidence type="ECO:0000256" key="2">
    <source>
        <dbReference type="SAM" id="SignalP"/>
    </source>
</evidence>
<sequence>MNHKITGIILTASVALATLDAAAGARFKARGVTPTASGGYSAFSAGGIHGPNGGYGGRAGYTTHAKDGSTIHDSGASWKGAYGQGNSSGSFTSDGQGNASGSRNTRYTTNSGASYEGNSSMNHSNGSTSVTHNSSCYDINGNLVSCPQR</sequence>
<dbReference type="AlphaFoldDB" id="A0A7U6GHD1"/>
<dbReference type="RefSeq" id="WP_052469842.1">
    <property type="nucleotide sequence ID" value="NZ_AP012273.1"/>
</dbReference>
<keyword evidence="2" id="KW-0732">Signal</keyword>
<feature type="signal peptide" evidence="2">
    <location>
        <begin position="1"/>
        <end position="17"/>
    </location>
</feature>
<proteinExistence type="predicted"/>
<organism evidence="3 4">
    <name type="scientific">Thiolapillus brandeum</name>
    <dbReference type="NCBI Taxonomy" id="1076588"/>
    <lineage>
        <taxon>Bacteria</taxon>
        <taxon>Pseudomonadati</taxon>
        <taxon>Pseudomonadota</taxon>
        <taxon>Gammaproteobacteria</taxon>
        <taxon>Chromatiales</taxon>
        <taxon>Sedimenticolaceae</taxon>
        <taxon>Thiolapillus</taxon>
    </lineage>
</organism>
<keyword evidence="4" id="KW-1185">Reference proteome</keyword>
<dbReference type="EMBL" id="AP012273">
    <property type="protein sequence ID" value="BAO43619.1"/>
    <property type="molecule type" value="Genomic_DNA"/>
</dbReference>
<evidence type="ECO:0000313" key="3">
    <source>
        <dbReference type="EMBL" id="BAO43619.1"/>
    </source>
</evidence>